<evidence type="ECO:0000313" key="3">
    <source>
        <dbReference type="EMBL" id="PRZ39139.1"/>
    </source>
</evidence>
<sequence length="152" mass="16375">MSLDQSFIGREYPPSRPYEVGREKIREFATAIGDLNPLYFDRDAAIAAGYADVIAPPTFAIVVSMDISGQVIADPDLGLDYSKVVHGDQKFIHTRPIHAGDELVGVLHIDEIKSIAGNDVLTTRAELSTVDGEHVLTAITKLAARGTSAKEA</sequence>
<dbReference type="HAMAP" id="MF_00799">
    <property type="entry name" value="UPF0336"/>
    <property type="match status" value="1"/>
</dbReference>
<evidence type="ECO:0000259" key="2">
    <source>
        <dbReference type="Pfam" id="PF13452"/>
    </source>
</evidence>
<evidence type="ECO:0000313" key="4">
    <source>
        <dbReference type="Proteomes" id="UP000237752"/>
    </source>
</evidence>
<protein>
    <recommendedName>
        <fullName evidence="1">UPF0336 protein CLV47_11988</fullName>
    </recommendedName>
</protein>
<dbReference type="InterPro" id="IPR039569">
    <property type="entry name" value="FAS1-like_DH_region"/>
</dbReference>
<dbReference type="InterPro" id="IPR016709">
    <property type="entry name" value="HadA-like"/>
</dbReference>
<proteinExistence type="inferred from homology"/>
<dbReference type="OrthoDB" id="5415111at2"/>
<organism evidence="3 4">
    <name type="scientific">Antricoccus suffuscus</name>
    <dbReference type="NCBI Taxonomy" id="1629062"/>
    <lineage>
        <taxon>Bacteria</taxon>
        <taxon>Bacillati</taxon>
        <taxon>Actinomycetota</taxon>
        <taxon>Actinomycetes</taxon>
        <taxon>Geodermatophilales</taxon>
        <taxon>Antricoccaceae</taxon>
        <taxon>Antricoccus</taxon>
    </lineage>
</organism>
<dbReference type="InterPro" id="IPR050965">
    <property type="entry name" value="UPF0336/Enoyl-CoA_hydratase"/>
</dbReference>
<feature type="domain" description="FAS1-like dehydratase" evidence="2">
    <location>
        <begin position="6"/>
        <end position="137"/>
    </location>
</feature>
<keyword evidence="4" id="KW-1185">Reference proteome</keyword>
<dbReference type="Pfam" id="PF13452">
    <property type="entry name" value="FAS1_DH_region"/>
    <property type="match status" value="1"/>
</dbReference>
<evidence type="ECO:0000256" key="1">
    <source>
        <dbReference type="HAMAP-Rule" id="MF_00799"/>
    </source>
</evidence>
<name>A0A2T0ZS08_9ACTN</name>
<reference evidence="3 4" key="1">
    <citation type="submission" date="2018-03" db="EMBL/GenBank/DDBJ databases">
        <title>Genomic Encyclopedia of Archaeal and Bacterial Type Strains, Phase II (KMG-II): from individual species to whole genera.</title>
        <authorList>
            <person name="Goeker M."/>
        </authorList>
    </citation>
    <scope>NUCLEOTIDE SEQUENCE [LARGE SCALE GENOMIC DNA]</scope>
    <source>
        <strain evidence="3 4">DSM 100065</strain>
    </source>
</reference>
<dbReference type="PIRSF" id="PIRSF018072">
    <property type="entry name" value="UCP018072"/>
    <property type="match status" value="1"/>
</dbReference>
<dbReference type="AlphaFoldDB" id="A0A2T0ZS08"/>
<gene>
    <name evidence="3" type="ORF">CLV47_11988</name>
</gene>
<dbReference type="EMBL" id="PVUE01000019">
    <property type="protein sequence ID" value="PRZ39139.1"/>
    <property type="molecule type" value="Genomic_DNA"/>
</dbReference>
<dbReference type="SUPFAM" id="SSF54637">
    <property type="entry name" value="Thioesterase/thiol ester dehydrase-isomerase"/>
    <property type="match status" value="1"/>
</dbReference>
<dbReference type="GO" id="GO:0006633">
    <property type="term" value="P:fatty acid biosynthetic process"/>
    <property type="evidence" value="ECO:0007669"/>
    <property type="project" value="TreeGrafter"/>
</dbReference>
<comment type="caution">
    <text evidence="3">The sequence shown here is derived from an EMBL/GenBank/DDBJ whole genome shotgun (WGS) entry which is preliminary data.</text>
</comment>
<dbReference type="RefSeq" id="WP_106350532.1">
    <property type="nucleotide sequence ID" value="NZ_PVUE01000019.1"/>
</dbReference>
<dbReference type="CDD" id="cd03441">
    <property type="entry name" value="R_hydratase_like"/>
    <property type="match status" value="1"/>
</dbReference>
<dbReference type="Proteomes" id="UP000237752">
    <property type="component" value="Unassembled WGS sequence"/>
</dbReference>
<dbReference type="GO" id="GO:0019171">
    <property type="term" value="F:(3R)-hydroxyacyl-[acyl-carrier-protein] dehydratase activity"/>
    <property type="evidence" value="ECO:0007669"/>
    <property type="project" value="TreeGrafter"/>
</dbReference>
<dbReference type="InterPro" id="IPR029069">
    <property type="entry name" value="HotDog_dom_sf"/>
</dbReference>
<comment type="similarity">
    <text evidence="1">Belongs to the UPF0336 family.</text>
</comment>
<accession>A0A2T0ZS08</accession>
<dbReference type="PANTHER" id="PTHR43437:SF3">
    <property type="entry name" value="HYDROXYACYL-THIOESTER DEHYDRATASE TYPE 2, MITOCHONDRIAL"/>
    <property type="match status" value="1"/>
</dbReference>
<dbReference type="PANTHER" id="PTHR43437">
    <property type="entry name" value="HYDROXYACYL-THIOESTER DEHYDRATASE TYPE 2, MITOCHONDRIAL-RELATED"/>
    <property type="match status" value="1"/>
</dbReference>
<dbReference type="Gene3D" id="3.10.129.10">
    <property type="entry name" value="Hotdog Thioesterase"/>
    <property type="match status" value="1"/>
</dbReference>